<keyword evidence="4 8" id="KW-0812">Transmembrane</keyword>
<comment type="similarity">
    <text evidence="2">Belongs to the SLC13A/DASS transporter (TC 2.A.47) family. NADC subfamily.</text>
</comment>
<comment type="caution">
    <text evidence="9">The sequence shown here is derived from an EMBL/GenBank/DDBJ whole genome shotgun (WGS) entry which is preliminary data.</text>
</comment>
<accession>A0ABW9GZP5</accession>
<dbReference type="PANTHER" id="PTHR10283">
    <property type="entry name" value="SOLUTE CARRIER FAMILY 13 MEMBER"/>
    <property type="match status" value="1"/>
</dbReference>
<evidence type="ECO:0000256" key="5">
    <source>
        <dbReference type="ARBA" id="ARBA00022989"/>
    </source>
</evidence>
<feature type="transmembrane region" description="Helical" evidence="8">
    <location>
        <begin position="215"/>
        <end position="237"/>
    </location>
</feature>
<evidence type="ECO:0000256" key="3">
    <source>
        <dbReference type="ARBA" id="ARBA00020150"/>
    </source>
</evidence>
<keyword evidence="5 8" id="KW-1133">Transmembrane helix</keyword>
<feature type="transmembrane region" description="Helical" evidence="8">
    <location>
        <begin position="384"/>
        <end position="405"/>
    </location>
</feature>
<evidence type="ECO:0000313" key="10">
    <source>
        <dbReference type="Proteomes" id="UP001631949"/>
    </source>
</evidence>
<feature type="transmembrane region" description="Helical" evidence="8">
    <location>
        <begin position="35"/>
        <end position="54"/>
    </location>
</feature>
<feature type="transmembrane region" description="Helical" evidence="8">
    <location>
        <begin position="113"/>
        <end position="131"/>
    </location>
</feature>
<keyword evidence="6 8" id="KW-0472">Membrane</keyword>
<dbReference type="Pfam" id="PF00939">
    <property type="entry name" value="Na_sulph_symp"/>
    <property type="match status" value="1"/>
</dbReference>
<feature type="transmembrane region" description="Helical" evidence="8">
    <location>
        <begin position="83"/>
        <end position="101"/>
    </location>
</feature>
<evidence type="ECO:0000256" key="1">
    <source>
        <dbReference type="ARBA" id="ARBA00004141"/>
    </source>
</evidence>
<feature type="transmembrane region" description="Helical" evidence="8">
    <location>
        <begin position="12"/>
        <end position="29"/>
    </location>
</feature>
<evidence type="ECO:0000256" key="2">
    <source>
        <dbReference type="ARBA" id="ARBA00006772"/>
    </source>
</evidence>
<feature type="transmembrane region" description="Helical" evidence="8">
    <location>
        <begin position="288"/>
        <end position="306"/>
    </location>
</feature>
<evidence type="ECO:0000256" key="7">
    <source>
        <dbReference type="ARBA" id="ARBA00031174"/>
    </source>
</evidence>
<evidence type="ECO:0000313" key="9">
    <source>
        <dbReference type="EMBL" id="MFM9414043.1"/>
    </source>
</evidence>
<feature type="transmembrane region" description="Helical" evidence="8">
    <location>
        <begin position="442"/>
        <end position="463"/>
    </location>
</feature>
<dbReference type="Proteomes" id="UP001631949">
    <property type="component" value="Unassembled WGS sequence"/>
</dbReference>
<evidence type="ECO:0000256" key="6">
    <source>
        <dbReference type="ARBA" id="ARBA00023136"/>
    </source>
</evidence>
<dbReference type="EMBL" id="JBJUVG010000009">
    <property type="protein sequence ID" value="MFM9414043.1"/>
    <property type="molecule type" value="Genomic_DNA"/>
</dbReference>
<proteinExistence type="inferred from homology"/>
<dbReference type="RefSeq" id="WP_408977658.1">
    <property type="nucleotide sequence ID" value="NZ_JBJUVG010000009.1"/>
</dbReference>
<gene>
    <name evidence="9" type="ORF">ACKQTC_06655</name>
</gene>
<evidence type="ECO:0000256" key="8">
    <source>
        <dbReference type="SAM" id="Phobius"/>
    </source>
</evidence>
<dbReference type="InterPro" id="IPR001898">
    <property type="entry name" value="SLC13A/DASS"/>
</dbReference>
<feature type="transmembrane region" description="Helical" evidence="8">
    <location>
        <begin position="266"/>
        <end position="282"/>
    </location>
</feature>
<keyword evidence="10" id="KW-1185">Reference proteome</keyword>
<evidence type="ECO:0000256" key="4">
    <source>
        <dbReference type="ARBA" id="ARBA00022692"/>
    </source>
</evidence>
<protein>
    <recommendedName>
        <fullName evidence="3">Sodium-dependent dicarboxylate transporter SdcS</fullName>
    </recommendedName>
    <alternativeName>
        <fullName evidence="7">Na(+)/dicarboxylate symporter</fullName>
    </alternativeName>
</protein>
<comment type="subcellular location">
    <subcellularLocation>
        <location evidence="1">Membrane</location>
        <topology evidence="1">Multi-pass membrane protein</topology>
    </subcellularLocation>
</comment>
<reference evidence="9 10" key="1">
    <citation type="journal article" date="2016" name="Int. J. Syst. Evol. Microbiol.">
        <title>Peptococcus simiae sp. nov., isolated from rhesus macaque faeces and emended description of the genus Peptococcus.</title>
        <authorList>
            <person name="Shkoporov A.N."/>
            <person name="Efimov B.A."/>
            <person name="Kondova I."/>
            <person name="Ouwerling B."/>
            <person name="Chaplin A.V."/>
            <person name="Shcherbakova V.A."/>
            <person name="Langermans J.A.M."/>
        </authorList>
    </citation>
    <scope>NUCLEOTIDE SEQUENCE [LARGE SCALE GENOMIC DNA]</scope>
    <source>
        <strain evidence="9 10">M108</strain>
    </source>
</reference>
<feature type="transmembrane region" description="Helical" evidence="8">
    <location>
        <begin position="352"/>
        <end position="372"/>
    </location>
</feature>
<sequence>MSTLTKPLPLKALFMWLVTLGLPLGIYFIPTSDLFTNQMKIFLIVTVFAILIIAFESLPKSVITILLPVSYILLGLADPQTAWFPWTMPTVWMIIGALLLVNALESSGLLMRISYHVILLVGGSYKGLILGLGAVGILLNIILFGNAYVMLVGLAYGLCHAMNLEKYSKEATGIFLAAAIGGIIPAAFCYGSNILMLEGLGEPVVGAHRISYLSWTFLNIPVIFYYFCALLLILVLFRSQSSVDGKAYVKGKLAELGRMSVTEKKACAWLVILFAYIITAGFKGWDSTWAFVIVPALTIAPVIGCGTEKDVRRLDFTFILFIASCMSIGIVASALDFGSLVTSVAEPLTDNASPGIVVFAIYGLNIILNFLLTPMAIMAGFTTTYLQIAQTLGINPYVIYSVISLGTDQILFPYEYALYMLYFSLGYIKMSDFIKYFGAKMLLCSVLLIIVIIPFWKLTGLFFG</sequence>
<feature type="transmembrane region" description="Helical" evidence="8">
    <location>
        <begin position="318"/>
        <end position="340"/>
    </location>
</feature>
<dbReference type="PANTHER" id="PTHR10283:SF82">
    <property type="entry name" value="SOLUTE CARRIER FAMILY 13 MEMBER 2"/>
    <property type="match status" value="1"/>
</dbReference>
<name>A0ABW9GZP5_9FIRM</name>
<organism evidence="9 10">
    <name type="scientific">Peptococcus simiae</name>
    <dbReference type="NCBI Taxonomy" id="1643805"/>
    <lineage>
        <taxon>Bacteria</taxon>
        <taxon>Bacillati</taxon>
        <taxon>Bacillota</taxon>
        <taxon>Clostridia</taxon>
        <taxon>Eubacteriales</taxon>
        <taxon>Peptococcaceae</taxon>
        <taxon>Peptococcus</taxon>
    </lineage>
</organism>
<feature type="transmembrane region" description="Helical" evidence="8">
    <location>
        <begin position="137"/>
        <end position="159"/>
    </location>
</feature>
<feature type="transmembrane region" description="Helical" evidence="8">
    <location>
        <begin position="171"/>
        <end position="195"/>
    </location>
</feature>
<feature type="transmembrane region" description="Helical" evidence="8">
    <location>
        <begin position="411"/>
        <end position="430"/>
    </location>
</feature>